<dbReference type="Gene3D" id="3.40.710.10">
    <property type="entry name" value="DD-peptidase/beta-lactamase superfamily"/>
    <property type="match status" value="1"/>
</dbReference>
<dbReference type="Pfam" id="PF00144">
    <property type="entry name" value="Beta-lactamase"/>
    <property type="match status" value="1"/>
</dbReference>
<feature type="signal peptide" evidence="3">
    <location>
        <begin position="1"/>
        <end position="29"/>
    </location>
</feature>
<dbReference type="Proteomes" id="UP000000537">
    <property type="component" value="Chromosome I"/>
</dbReference>
<evidence type="ECO:0000256" key="2">
    <source>
        <dbReference type="ARBA" id="ARBA00023136"/>
    </source>
</evidence>
<keyword evidence="2" id="KW-0472">Membrane</keyword>
<proteinExistence type="predicted"/>
<reference evidence="5 6" key="2">
    <citation type="journal article" date="2008" name="BMC Genomics">
        <title>Comparative genomics-based investigation of resequencing targets in Vibrio fischeri: focus on point miscalls and artefactual expansions.</title>
        <authorList>
            <person name="Mandel M.J."/>
            <person name="Stabb E.V."/>
            <person name="Ruby E.G."/>
        </authorList>
    </citation>
    <scope>NUCLEOTIDE SEQUENCE [LARGE SCALE GENOMIC DNA]</scope>
    <source>
        <strain evidence="6">ATCC 700601 / ES114</strain>
    </source>
</reference>
<keyword evidence="3" id="KW-0732">Signal</keyword>
<dbReference type="PATRIC" id="fig|312309.11.peg.966"/>
<evidence type="ECO:0000256" key="1">
    <source>
        <dbReference type="ARBA" id="ARBA00004370"/>
    </source>
</evidence>
<evidence type="ECO:0000259" key="4">
    <source>
        <dbReference type="Pfam" id="PF00144"/>
    </source>
</evidence>
<name>Q5E683_ALIF1</name>
<dbReference type="InterPro" id="IPR012338">
    <property type="entry name" value="Beta-lactam/transpept-like"/>
</dbReference>
<accession>Q5E683</accession>
<evidence type="ECO:0000256" key="3">
    <source>
        <dbReference type="SAM" id="SignalP"/>
    </source>
</evidence>
<dbReference type="RefSeq" id="WP_011261604.1">
    <property type="nucleotide sequence ID" value="NC_006840.2"/>
</dbReference>
<organism evidence="5 6">
    <name type="scientific">Aliivibrio fischeri (strain ATCC 700601 / ES114)</name>
    <name type="common">Vibrio fischeri</name>
    <dbReference type="NCBI Taxonomy" id="312309"/>
    <lineage>
        <taxon>Bacteria</taxon>
        <taxon>Pseudomonadati</taxon>
        <taxon>Pseudomonadota</taxon>
        <taxon>Gammaproteobacteria</taxon>
        <taxon>Vibrionales</taxon>
        <taxon>Vibrionaceae</taxon>
        <taxon>Aliivibrio</taxon>
    </lineage>
</organism>
<dbReference type="AlphaFoldDB" id="Q5E683"/>
<evidence type="ECO:0000313" key="6">
    <source>
        <dbReference type="Proteomes" id="UP000000537"/>
    </source>
</evidence>
<sequence>MNTVKFKQNVKFFTLLLSLCLLLSGCRNNLVPFTKGQSVDQYVDSLSFSGAVLIVDQGEIVLSKGVGLVDRKGTETINADTVFRLGSVSKQFTATAILLLQQKGLLNIDEPVATYLPDFPHGDIISIKNLLQHTSGIPNYTEFKNFGVIATQYHSPAQLVAMFKDLPLEFTPGTRFNYSNSGYVLLGYLIEVVSGISYEEFITTEIFSPLLMTRSGYGENTFGNDNIAHGYTSFGAPASSIDMSVPYAAGALSSTLNDLFRWDHSFYENALLTKASKALLYRPGLNNYAMGWAVSTGDNGRVYHHGGLIHGFSSFIARYPEEQRLIVVLANEEGYDVAGLADQLNKLINSN</sequence>
<evidence type="ECO:0000313" key="5">
    <source>
        <dbReference type="EMBL" id="AAW85463.1"/>
    </source>
</evidence>
<dbReference type="OrthoDB" id="9799367at2"/>
<dbReference type="PANTHER" id="PTHR46825">
    <property type="entry name" value="D-ALANYL-D-ALANINE-CARBOXYPEPTIDASE/ENDOPEPTIDASE AMPH"/>
    <property type="match status" value="1"/>
</dbReference>
<dbReference type="PROSITE" id="PS51257">
    <property type="entry name" value="PROKAR_LIPOPROTEIN"/>
    <property type="match status" value="1"/>
</dbReference>
<dbReference type="EnsemblBacteria" id="AAW85463">
    <property type="protein sequence ID" value="AAW85463"/>
    <property type="gene ID" value="VF_0968"/>
</dbReference>
<feature type="chain" id="PRO_5004255976" evidence="3">
    <location>
        <begin position="30"/>
        <end position="351"/>
    </location>
</feature>
<comment type="subcellular location">
    <subcellularLocation>
        <location evidence="1">Membrane</location>
    </subcellularLocation>
</comment>
<reference evidence="5 6" key="1">
    <citation type="journal article" date="2005" name="Proc. Natl. Acad. Sci. U.S.A.">
        <title>Complete genome sequence of Vibrio fischeri: a symbiotic bacterium with pathogenic congeners.</title>
        <authorList>
            <person name="Ruby E.G."/>
            <person name="Urbanowski M."/>
            <person name="Campbell J."/>
            <person name="Dunn A."/>
            <person name="Faini M."/>
            <person name="Gunsalus R."/>
            <person name="Lostroh P."/>
            <person name="Lupp C."/>
            <person name="McCann J."/>
            <person name="Millikan D."/>
            <person name="Schaefer A."/>
            <person name="Stabb E."/>
            <person name="Stevens A."/>
            <person name="Visick K."/>
            <person name="Whistler C."/>
            <person name="Greenberg E.P."/>
        </authorList>
    </citation>
    <scope>NUCLEOTIDE SEQUENCE [LARGE SCALE GENOMIC DNA]</scope>
    <source>
        <strain evidence="6">ATCC 700601 / ES114</strain>
    </source>
</reference>
<gene>
    <name evidence="5" type="ordered locus">VF_0968</name>
</gene>
<dbReference type="GeneID" id="54163639"/>
<dbReference type="InterPro" id="IPR001466">
    <property type="entry name" value="Beta-lactam-related"/>
</dbReference>
<dbReference type="eggNOG" id="COG1680">
    <property type="taxonomic scope" value="Bacteria"/>
</dbReference>
<protein>
    <submittedName>
        <fullName evidence="5">Beta-lactamase family protein</fullName>
    </submittedName>
</protein>
<dbReference type="GO" id="GO:0016020">
    <property type="term" value="C:membrane"/>
    <property type="evidence" value="ECO:0007669"/>
    <property type="project" value="UniProtKB-SubCell"/>
</dbReference>
<dbReference type="SUPFAM" id="SSF56601">
    <property type="entry name" value="beta-lactamase/transpeptidase-like"/>
    <property type="match status" value="1"/>
</dbReference>
<dbReference type="EMBL" id="CP000020">
    <property type="protein sequence ID" value="AAW85463.1"/>
    <property type="molecule type" value="Genomic_DNA"/>
</dbReference>
<feature type="domain" description="Beta-lactamase-related" evidence="4">
    <location>
        <begin position="40"/>
        <end position="336"/>
    </location>
</feature>
<dbReference type="HOGENOM" id="CLU_020027_0_2_6"/>
<dbReference type="KEGG" id="vfi:VF_0968"/>
<keyword evidence="6" id="KW-1185">Reference proteome</keyword>
<dbReference type="PANTHER" id="PTHR46825:SF11">
    <property type="entry name" value="PENICILLIN-BINDING PROTEIN 4"/>
    <property type="match status" value="1"/>
</dbReference>
<dbReference type="InterPro" id="IPR050491">
    <property type="entry name" value="AmpC-like"/>
</dbReference>